<dbReference type="Pfam" id="PF13612">
    <property type="entry name" value="DDE_Tnp_1_3"/>
    <property type="match status" value="1"/>
</dbReference>
<evidence type="ECO:0000313" key="3">
    <source>
        <dbReference type="Proteomes" id="UP000219020"/>
    </source>
</evidence>
<dbReference type="AlphaFoldDB" id="A0A2A5T3B9"/>
<organism evidence="2 3">
    <name type="scientific">Candidatus Enterovibrio escicola</name>
    <dbReference type="NCBI Taxonomy" id="1927127"/>
    <lineage>
        <taxon>Bacteria</taxon>
        <taxon>Pseudomonadati</taxon>
        <taxon>Pseudomonadota</taxon>
        <taxon>Gammaproteobacteria</taxon>
        <taxon>Vibrionales</taxon>
        <taxon>Vibrionaceae</taxon>
        <taxon>Enterovibrio</taxon>
    </lineage>
</organism>
<comment type="caution">
    <text evidence="2">The sequence shown here is derived from an EMBL/GenBank/DDBJ whole genome shotgun (WGS) entry which is preliminary data.</text>
</comment>
<gene>
    <name evidence="2" type="ORF">BTN49_1611</name>
</gene>
<dbReference type="EMBL" id="NBYY01000015">
    <property type="protein sequence ID" value="PCS22659.1"/>
    <property type="molecule type" value="Genomic_DNA"/>
</dbReference>
<reference evidence="3" key="1">
    <citation type="submission" date="2017-04" db="EMBL/GenBank/DDBJ databases">
        <title>Genome evolution of the luminous symbionts of deep sea anglerfish.</title>
        <authorList>
            <person name="Hendry T.A."/>
        </authorList>
    </citation>
    <scope>NUCLEOTIDE SEQUENCE [LARGE SCALE GENOMIC DNA]</scope>
</reference>
<keyword evidence="3" id="KW-1185">Reference proteome</keyword>
<feature type="domain" description="Transposase DDE" evidence="1">
    <location>
        <begin position="1"/>
        <end position="82"/>
    </location>
</feature>
<evidence type="ECO:0000259" key="1">
    <source>
        <dbReference type="Pfam" id="PF13612"/>
    </source>
</evidence>
<sequence>MAKPEKGTIWLFYGFKLHLIINDQGGIISIKVTTANVDDRKPVSEMADEILGCLYGDKGYISGPLEREVADKGVTLITGVKKI</sequence>
<evidence type="ECO:0000313" key="2">
    <source>
        <dbReference type="EMBL" id="PCS22659.1"/>
    </source>
</evidence>
<proteinExistence type="predicted"/>
<dbReference type="Proteomes" id="UP000219020">
    <property type="component" value="Unassembled WGS sequence"/>
</dbReference>
<protein>
    <submittedName>
        <fullName evidence="2">Mobile element protein</fullName>
    </submittedName>
</protein>
<accession>A0A2A5T3B9</accession>
<name>A0A2A5T3B9_9GAMM</name>
<dbReference type="InterPro" id="IPR025668">
    <property type="entry name" value="Tnp_DDE_dom"/>
</dbReference>